<evidence type="ECO:0000256" key="2">
    <source>
        <dbReference type="SAM" id="MobiDB-lite"/>
    </source>
</evidence>
<name>A0A8J2UNM5_9BURK</name>
<evidence type="ECO:0000313" key="5">
    <source>
        <dbReference type="Proteomes" id="UP000620266"/>
    </source>
</evidence>
<dbReference type="PROSITE" id="PS51208">
    <property type="entry name" value="AUTOTRANSPORTER"/>
    <property type="match status" value="1"/>
</dbReference>
<evidence type="ECO:0000259" key="3">
    <source>
        <dbReference type="PROSITE" id="PS51208"/>
    </source>
</evidence>
<reference evidence="4" key="1">
    <citation type="journal article" date="2014" name="Int. J. Syst. Evol. Microbiol.">
        <title>Complete genome sequence of Corynebacterium casei LMG S-19264T (=DSM 44701T), isolated from a smear-ripened cheese.</title>
        <authorList>
            <consortium name="US DOE Joint Genome Institute (JGI-PGF)"/>
            <person name="Walter F."/>
            <person name="Albersmeier A."/>
            <person name="Kalinowski J."/>
            <person name="Ruckert C."/>
        </authorList>
    </citation>
    <scope>NUCLEOTIDE SEQUENCE</scope>
    <source>
        <strain evidence="4">CCM 7086</strain>
    </source>
</reference>
<gene>
    <name evidence="4" type="ORF">GCM10007205_23700</name>
</gene>
<feature type="compositionally biased region" description="Gly residues" evidence="2">
    <location>
        <begin position="53"/>
        <end position="62"/>
    </location>
</feature>
<keyword evidence="5" id="KW-1185">Reference proteome</keyword>
<proteinExistence type="predicted"/>
<dbReference type="SUPFAM" id="SSF51126">
    <property type="entry name" value="Pectin lyase-like"/>
    <property type="match status" value="3"/>
</dbReference>
<dbReference type="Gene3D" id="2.160.20.20">
    <property type="match status" value="2"/>
</dbReference>
<dbReference type="InterPro" id="IPR011050">
    <property type="entry name" value="Pectin_lyase_fold/virulence"/>
</dbReference>
<dbReference type="GO" id="GO:0019867">
    <property type="term" value="C:outer membrane"/>
    <property type="evidence" value="ECO:0007669"/>
    <property type="project" value="InterPro"/>
</dbReference>
<keyword evidence="1" id="KW-0732">Signal</keyword>
<dbReference type="SUPFAM" id="SSF103515">
    <property type="entry name" value="Autotransporter"/>
    <property type="match status" value="1"/>
</dbReference>
<feature type="compositionally biased region" description="Gly residues" evidence="2">
    <location>
        <begin position="177"/>
        <end position="206"/>
    </location>
</feature>
<accession>A0A8J2UNM5</accession>
<dbReference type="SMART" id="SM00869">
    <property type="entry name" value="Autotransporter"/>
    <property type="match status" value="1"/>
</dbReference>
<reference evidence="4" key="2">
    <citation type="submission" date="2020-09" db="EMBL/GenBank/DDBJ databases">
        <authorList>
            <person name="Sun Q."/>
            <person name="Sedlacek I."/>
        </authorList>
    </citation>
    <scope>NUCLEOTIDE SEQUENCE</scope>
    <source>
        <strain evidence="4">CCM 7086</strain>
    </source>
</reference>
<dbReference type="Proteomes" id="UP000620266">
    <property type="component" value="Unassembled WGS sequence"/>
</dbReference>
<dbReference type="Pfam" id="PF03797">
    <property type="entry name" value="Autotransporter"/>
    <property type="match status" value="1"/>
</dbReference>
<protein>
    <recommendedName>
        <fullName evidence="3">Autotransporter domain-containing protein</fullName>
    </recommendedName>
</protein>
<feature type="domain" description="Autotransporter" evidence="3">
    <location>
        <begin position="1093"/>
        <end position="1368"/>
    </location>
</feature>
<dbReference type="InterPro" id="IPR005546">
    <property type="entry name" value="Autotransporte_beta"/>
</dbReference>
<dbReference type="NCBIfam" id="TIGR02601">
    <property type="entry name" value="autotrns_rpt"/>
    <property type="match status" value="5"/>
</dbReference>
<feature type="region of interest" description="Disordered" evidence="2">
    <location>
        <begin position="177"/>
        <end position="251"/>
    </location>
</feature>
<dbReference type="InterPro" id="IPR036709">
    <property type="entry name" value="Autotransporte_beta_dom_sf"/>
</dbReference>
<organism evidence="4 5">
    <name type="scientific">Oxalicibacterium flavum</name>
    <dbReference type="NCBI Taxonomy" id="179467"/>
    <lineage>
        <taxon>Bacteria</taxon>
        <taxon>Pseudomonadati</taxon>
        <taxon>Pseudomonadota</taxon>
        <taxon>Betaproteobacteria</taxon>
        <taxon>Burkholderiales</taxon>
        <taxon>Oxalobacteraceae</taxon>
        <taxon>Oxalicibacterium</taxon>
    </lineage>
</organism>
<evidence type="ECO:0000313" key="4">
    <source>
        <dbReference type="EMBL" id="GGC14127.1"/>
    </source>
</evidence>
<comment type="caution">
    <text evidence="4">The sequence shown here is derived from an EMBL/GenBank/DDBJ whole genome shotgun (WGS) entry which is preliminary data.</text>
</comment>
<feature type="compositionally biased region" description="Low complexity" evidence="2">
    <location>
        <begin position="211"/>
        <end position="223"/>
    </location>
</feature>
<sequence length="1368" mass="132285">MLLAGSPSHAQTLGIAYGGGGASGSPGNGVAAGGIGGNAGVSGPTAGSDSRSGNGGGNGGTALSGSPVSGANGGNAYDGSGMEDADGAGGGAGGFGIVLSNASGNLNSNATITGGTGGVGGWGSYGGGGGGGGGSALYVETNSTGTSLTVNAAITGGAGGVGGTSGGGGYNTTSGAGGNSSGSGGSGAVGNNGSGGGSGGGGGGGVQFVSTASGTTTITNNGSVTGGNGGNGGRDGGGNGRGGNAGNGGNGIALSGSQIQLTNAGSIAGGNGGQPGPCDTFCTGGAGSGGVGGVGLVVSGGGNTIVNSGSISGGLAANGTTRANAMTLSGGGNTLELQAGYTFNGNVVSSSGTTNGGDTLVLGGSANTSFDLSQIGLQYQGFNNFQKAGSSTWIVTDSTATAWQITGGTLQIGNGGTSGAISGNIINDASLVFNRSNALTYSGVLSGSGNLIKQGAGILTLSGVNIYTGDTNVSSGILRAGSANAFGDGSATTVASGATLDLNNFNQTLGSLAGSGNLSLGSALLTVGNNASTTFSGIISGTGGLNKQGSGTLTLSGANTYSGSTTVSGGTLQAGAANVFDNDSSATVNAGATLDLNNFNQTLASLAGSGNLKLGAALLTVGNNADTTFSGIISGTGSLDKQGSGTLTLSGANTHSGSTTVSGGTLQAGAANVFGDSSATVNAGATLDLNNFDQTLASLAGSGNVILGSAQLATGNNTSTNFSGSIAGTGGLTKTGSGVLTLSGANTYGGDTIISNSTLQIGDGGTTGSVTGNIVNDAALVFNRSDDLAYGGDISGAGSLAQNGTGRLVLTGTHSYTGNTVVSAGTLSVNGSIVSATRILNGGMLGGTGTTGNVHVESGGTLAPGNSIGTLTIDGNLSFAPGSIYRVEADAAGNSDRVNVSGTALLNGSVMALPASGDYATNTRYTILNAGGGFNGTSFSDVSSDLAFLTPDLSYDANNVYLRLRRNDIAYASMASTRNQVATADALQQASLDPSGDMGAALNAVNNLSAAQAPAAYDRIGGAGLVALRRAGSSFAAGLGNQIQARLNAVGTVASAQSINGMQLAANDRVADLLPTLAQADTEKFTLAGGIPAENTQHGFWLRGYGTHQETDSDGNAASTRLKEAGISVGVDARVRDDLVIGAAFSHGDADVRATFEETGKSRGNAVAVYASYASGPWNIAGHLTLARHANNMQRRIQIGTLDRNASARFDSKTIAAYGEASYDVRQDGWKLQPLAGLALMHGKTDGFTETGADALNLQVDAQSTTSIRTLIGAKALFELKNGISLQPRAIWAHEFGDVNKGMTAQLQGAPTIAFTTYGVDLPRDALIAGLTVAGKPGERLSLFADVQGEFNARQTNLGLLLGLRASW</sequence>
<feature type="region of interest" description="Disordered" evidence="2">
    <location>
        <begin position="42"/>
        <end position="69"/>
    </location>
</feature>
<feature type="compositionally biased region" description="Gly residues" evidence="2">
    <location>
        <begin position="224"/>
        <end position="251"/>
    </location>
</feature>
<feature type="compositionally biased region" description="Low complexity" evidence="2">
    <location>
        <begin position="42"/>
        <end position="52"/>
    </location>
</feature>
<dbReference type="Gene3D" id="2.40.128.130">
    <property type="entry name" value="Autotransporter beta-domain"/>
    <property type="match status" value="1"/>
</dbReference>
<dbReference type="InterPro" id="IPR006315">
    <property type="entry name" value="OM_autotransptr_brl_dom"/>
</dbReference>
<dbReference type="InterPro" id="IPR013425">
    <property type="entry name" value="Autotrns_rpt"/>
</dbReference>
<evidence type="ECO:0000256" key="1">
    <source>
        <dbReference type="ARBA" id="ARBA00022729"/>
    </source>
</evidence>
<dbReference type="Pfam" id="PF12951">
    <property type="entry name" value="PATR"/>
    <property type="match status" value="6"/>
</dbReference>
<dbReference type="RefSeq" id="WP_188396449.1">
    <property type="nucleotide sequence ID" value="NZ_BMCG01000004.1"/>
</dbReference>
<dbReference type="InterPro" id="IPR012332">
    <property type="entry name" value="Autotransporter_pectin_lyase_C"/>
</dbReference>
<dbReference type="NCBIfam" id="TIGR01414">
    <property type="entry name" value="autotrans_barl"/>
    <property type="match status" value="1"/>
</dbReference>
<dbReference type="EMBL" id="BMCG01000004">
    <property type="protein sequence ID" value="GGC14127.1"/>
    <property type="molecule type" value="Genomic_DNA"/>
</dbReference>